<dbReference type="Gene3D" id="2.30.29.30">
    <property type="entry name" value="Pleckstrin-homology domain (PH domain)/Phosphotyrosine-binding domain (PTB)"/>
    <property type="match status" value="1"/>
</dbReference>
<feature type="region of interest" description="Disordered" evidence="4">
    <location>
        <begin position="14"/>
        <end position="48"/>
    </location>
</feature>
<dbReference type="SMART" id="SM00325">
    <property type="entry name" value="RhoGEF"/>
    <property type="match status" value="1"/>
</dbReference>
<dbReference type="InterPro" id="IPR035899">
    <property type="entry name" value="DBL_dom_sf"/>
</dbReference>
<feature type="domain" description="DH" evidence="5">
    <location>
        <begin position="205"/>
        <end position="395"/>
    </location>
</feature>
<gene>
    <name evidence="6" type="ORF">V9T40_011743</name>
</gene>
<sequence>MRRVVDSEFEFEFESESESESDSLATLRKRPTGNGMEMATGQLQTTRPTSSSRTVLLLLFVNPSIRQSVNPSIIMTNFMPVAKAKNNGAVREIAADADVFIDSRRCHSESDVEIDNNAPFPYPSTNSGSSSNSNLSSRSLDSPSNSLEVVGSNNRGSCENTPSVPFNFCSNVNNVANKSSTWDSESETEPDPPELFKNLSQTEKKRQEVINELFQTERSHIRVLRVLDKLFYQPMKEQQILPADYLQLLFPNLEEIFVIHSQLNGNLKSRKKENPIVGDVGDILLKTFDGVDGKNFENAAAVFCCRQKVALEMFKEKRSKKDSPLHNFLKEAESHPMCRRLQLQDIIPTEMQRLTKYPLLFENLAKYSKNNLKEEKSLFRAIERSKEIVNRIDEAIKEAADEDLMADIQKRLDKSAFDKIEHPMCSEVKNLDLTKRKLIHQGNLNLRITNKQKLIELYVLLLEDLIILLQKSHEKYLLQFFPSGGPNDRGMCPVIKVSSNIIVRRNAVDKKALYLLDQAPHANQMYDFVAPSAHESKE</sequence>
<comment type="caution">
    <text evidence="6">The sequence shown here is derived from an EMBL/GenBank/DDBJ whole genome shotgun (WGS) entry which is preliminary data.</text>
</comment>
<dbReference type="GO" id="GO:0001664">
    <property type="term" value="F:G protein-coupled receptor binding"/>
    <property type="evidence" value="ECO:0007669"/>
    <property type="project" value="TreeGrafter"/>
</dbReference>
<dbReference type="SUPFAM" id="SSF48065">
    <property type="entry name" value="DBL homology domain (DH-domain)"/>
    <property type="match status" value="1"/>
</dbReference>
<keyword evidence="3" id="KW-0597">Phosphoprotein</keyword>
<dbReference type="Pfam" id="PF17838">
    <property type="entry name" value="PH_16"/>
    <property type="match status" value="1"/>
</dbReference>
<accession>A0AAN9TJ92</accession>
<reference evidence="6 7" key="1">
    <citation type="submission" date="2024-03" db="EMBL/GenBank/DDBJ databases">
        <title>Adaptation during the transition from Ophiocordyceps entomopathogen to insect associate is accompanied by gene loss and intensified selection.</title>
        <authorList>
            <person name="Ward C.M."/>
            <person name="Onetto C.A."/>
            <person name="Borneman A.R."/>
        </authorList>
    </citation>
    <scope>NUCLEOTIDE SEQUENCE [LARGE SCALE GENOMIC DNA]</scope>
    <source>
        <strain evidence="6">AWRI1</strain>
        <tissue evidence="6">Single Adult Female</tissue>
    </source>
</reference>
<organism evidence="6 7">
    <name type="scientific">Parthenolecanium corni</name>
    <dbReference type="NCBI Taxonomy" id="536013"/>
    <lineage>
        <taxon>Eukaryota</taxon>
        <taxon>Metazoa</taxon>
        <taxon>Ecdysozoa</taxon>
        <taxon>Arthropoda</taxon>
        <taxon>Hexapoda</taxon>
        <taxon>Insecta</taxon>
        <taxon>Pterygota</taxon>
        <taxon>Neoptera</taxon>
        <taxon>Paraneoptera</taxon>
        <taxon>Hemiptera</taxon>
        <taxon>Sternorrhyncha</taxon>
        <taxon>Coccoidea</taxon>
        <taxon>Coccidae</taxon>
        <taxon>Parthenolecanium</taxon>
    </lineage>
</organism>
<feature type="region of interest" description="Disordered" evidence="4">
    <location>
        <begin position="112"/>
        <end position="158"/>
    </location>
</feature>
<protein>
    <recommendedName>
        <fullName evidence="5">DH domain-containing protein</fullName>
    </recommendedName>
</protein>
<dbReference type="PANTHER" id="PTHR45872">
    <property type="entry name" value="RHO GUANINE NUCLEOTIDE EXCHANGE FACTOR 2, ISOFORM D"/>
    <property type="match status" value="1"/>
</dbReference>
<dbReference type="AlphaFoldDB" id="A0AAN9TJ92"/>
<dbReference type="GO" id="GO:0005737">
    <property type="term" value="C:cytoplasm"/>
    <property type="evidence" value="ECO:0007669"/>
    <property type="project" value="UniProtKB-SubCell"/>
</dbReference>
<evidence type="ECO:0000259" key="5">
    <source>
        <dbReference type="PROSITE" id="PS50010"/>
    </source>
</evidence>
<evidence type="ECO:0000256" key="2">
    <source>
        <dbReference type="ARBA" id="ARBA00022490"/>
    </source>
</evidence>
<dbReference type="Gene3D" id="1.20.900.10">
    <property type="entry name" value="Dbl homology (DH) domain"/>
    <property type="match status" value="1"/>
</dbReference>
<evidence type="ECO:0000256" key="3">
    <source>
        <dbReference type="ARBA" id="ARBA00022553"/>
    </source>
</evidence>
<dbReference type="GO" id="GO:0007186">
    <property type="term" value="P:G protein-coupled receptor signaling pathway"/>
    <property type="evidence" value="ECO:0007669"/>
    <property type="project" value="TreeGrafter"/>
</dbReference>
<dbReference type="SUPFAM" id="SSF50729">
    <property type="entry name" value="PH domain-like"/>
    <property type="match status" value="1"/>
</dbReference>
<evidence type="ECO:0000313" key="6">
    <source>
        <dbReference type="EMBL" id="KAK7575457.1"/>
    </source>
</evidence>
<proteinExistence type="predicted"/>
<name>A0AAN9TJ92_9HEMI</name>
<keyword evidence="7" id="KW-1185">Reference proteome</keyword>
<keyword evidence="2" id="KW-0963">Cytoplasm</keyword>
<dbReference type="GO" id="GO:0005085">
    <property type="term" value="F:guanyl-nucleotide exchange factor activity"/>
    <property type="evidence" value="ECO:0007669"/>
    <property type="project" value="InterPro"/>
</dbReference>
<dbReference type="InterPro" id="IPR041020">
    <property type="entry name" value="PH_16"/>
</dbReference>
<dbReference type="EMBL" id="JBBCAQ010000036">
    <property type="protein sequence ID" value="KAK7575457.1"/>
    <property type="molecule type" value="Genomic_DNA"/>
</dbReference>
<dbReference type="Proteomes" id="UP001367676">
    <property type="component" value="Unassembled WGS sequence"/>
</dbReference>
<dbReference type="CDD" id="cd00160">
    <property type="entry name" value="RhoGEF"/>
    <property type="match status" value="1"/>
</dbReference>
<dbReference type="Pfam" id="PF00621">
    <property type="entry name" value="RhoGEF"/>
    <property type="match status" value="1"/>
</dbReference>
<evidence type="ECO:0000313" key="7">
    <source>
        <dbReference type="Proteomes" id="UP001367676"/>
    </source>
</evidence>
<evidence type="ECO:0000256" key="4">
    <source>
        <dbReference type="SAM" id="MobiDB-lite"/>
    </source>
</evidence>
<comment type="subcellular location">
    <subcellularLocation>
        <location evidence="1">Cytoplasm</location>
    </subcellularLocation>
</comment>
<dbReference type="PANTHER" id="PTHR45872:SF2">
    <property type="entry name" value="RHO GUANINE NUCLEOTIDE EXCHANGE FACTOR 2, ISOFORM D"/>
    <property type="match status" value="1"/>
</dbReference>
<dbReference type="PROSITE" id="PS50010">
    <property type="entry name" value="DH_2"/>
    <property type="match status" value="1"/>
</dbReference>
<evidence type="ECO:0000256" key="1">
    <source>
        <dbReference type="ARBA" id="ARBA00004496"/>
    </source>
</evidence>
<feature type="compositionally biased region" description="Low complexity" evidence="4">
    <location>
        <begin position="124"/>
        <end position="147"/>
    </location>
</feature>
<dbReference type="InterPro" id="IPR011993">
    <property type="entry name" value="PH-like_dom_sf"/>
</dbReference>
<dbReference type="InterPro" id="IPR000219">
    <property type="entry name" value="DH_dom"/>
</dbReference>